<proteinExistence type="predicted"/>
<evidence type="ECO:0000256" key="1">
    <source>
        <dbReference type="SAM" id="Phobius"/>
    </source>
</evidence>
<keyword evidence="3" id="KW-1185">Reference proteome</keyword>
<reference evidence="2" key="1">
    <citation type="journal article" date="2023" name="Front. Microbiol.">
        <title>Genomic-based phylogenetic and metabolic analyses of the genus Natronomonas, and description of Natronomonas aquatica sp. nov.</title>
        <authorList>
            <person name="Garcia-Roldan A."/>
            <person name="Duran-Viseras A."/>
            <person name="de la Haba R.R."/>
            <person name="Corral P."/>
            <person name="Sanchez-Porro C."/>
            <person name="Ventosa A."/>
        </authorList>
    </citation>
    <scope>NUCLEOTIDE SEQUENCE</scope>
    <source>
        <strain evidence="2">F2-12</strain>
    </source>
</reference>
<gene>
    <name evidence="2" type="ORF">KM295_07890</name>
</gene>
<comment type="caution">
    <text evidence="2">The sequence shown here is derived from an EMBL/GenBank/DDBJ whole genome shotgun (WGS) entry which is preliminary data.</text>
</comment>
<dbReference type="AlphaFoldDB" id="A0A9R1D5R8"/>
<feature type="transmembrane region" description="Helical" evidence="1">
    <location>
        <begin position="38"/>
        <end position="55"/>
    </location>
</feature>
<keyword evidence="1" id="KW-1133">Transmembrane helix</keyword>
<feature type="transmembrane region" description="Helical" evidence="1">
    <location>
        <begin position="7"/>
        <end position="26"/>
    </location>
</feature>
<dbReference type="EMBL" id="JAHLKM010000007">
    <property type="protein sequence ID" value="MCQ4333401.1"/>
    <property type="molecule type" value="Genomic_DNA"/>
</dbReference>
<organism evidence="2 3">
    <name type="scientific">Natronomonas aquatica</name>
    <dbReference type="NCBI Taxonomy" id="2841590"/>
    <lineage>
        <taxon>Archaea</taxon>
        <taxon>Methanobacteriati</taxon>
        <taxon>Methanobacteriota</taxon>
        <taxon>Stenosarchaea group</taxon>
        <taxon>Halobacteria</taxon>
        <taxon>Halobacteriales</taxon>
        <taxon>Natronomonadaceae</taxon>
        <taxon>Natronomonas</taxon>
    </lineage>
</organism>
<evidence type="ECO:0008006" key="4">
    <source>
        <dbReference type="Google" id="ProtNLM"/>
    </source>
</evidence>
<dbReference type="Proteomes" id="UP001139494">
    <property type="component" value="Unassembled WGS sequence"/>
</dbReference>
<dbReference type="RefSeq" id="WP_256029423.1">
    <property type="nucleotide sequence ID" value="NZ_JAHLKM010000007.1"/>
</dbReference>
<name>A0A9R1D5R8_9EURY</name>
<sequence>MRVSRAGLLVAIVIMVPIIVELRTVVVHLGFDVSLAETALFGAMMIGALVLWAMAPDIRGREPNGE</sequence>
<keyword evidence="1" id="KW-0812">Transmembrane</keyword>
<accession>A0A9R1D5R8</accession>
<keyword evidence="1" id="KW-0472">Membrane</keyword>
<evidence type="ECO:0000313" key="3">
    <source>
        <dbReference type="Proteomes" id="UP001139494"/>
    </source>
</evidence>
<protein>
    <recommendedName>
        <fullName evidence="4">CbaC protein</fullName>
    </recommendedName>
</protein>
<evidence type="ECO:0000313" key="2">
    <source>
        <dbReference type="EMBL" id="MCQ4333401.1"/>
    </source>
</evidence>